<name>A0AAD9LI61_BABDI</name>
<evidence type="ECO:0000259" key="6">
    <source>
        <dbReference type="PROSITE" id="PS50102"/>
    </source>
</evidence>
<reference evidence="7" key="2">
    <citation type="submission" date="2021-05" db="EMBL/GenBank/DDBJ databases">
        <authorList>
            <person name="Pain A."/>
        </authorList>
    </citation>
    <scope>NUCLEOTIDE SEQUENCE</scope>
    <source>
        <strain evidence="7">1802A</strain>
    </source>
</reference>
<feature type="region of interest" description="Disordered" evidence="4">
    <location>
        <begin position="107"/>
        <end position="132"/>
    </location>
</feature>
<dbReference type="Proteomes" id="UP001195914">
    <property type="component" value="Unassembled WGS sequence"/>
</dbReference>
<dbReference type="SUPFAM" id="SSF51045">
    <property type="entry name" value="WW domain"/>
    <property type="match status" value="1"/>
</dbReference>
<protein>
    <recommendedName>
        <fullName evidence="9">Clustered-asparagine-rich protein</fullName>
    </recommendedName>
</protein>
<dbReference type="SMART" id="SM00360">
    <property type="entry name" value="RRM"/>
    <property type="match status" value="2"/>
</dbReference>
<dbReference type="Pfam" id="PF00076">
    <property type="entry name" value="RRM_1"/>
    <property type="match status" value="1"/>
</dbReference>
<feature type="compositionally biased region" description="Basic and acidic residues" evidence="4">
    <location>
        <begin position="107"/>
        <end position="116"/>
    </location>
</feature>
<dbReference type="Gene3D" id="3.30.70.330">
    <property type="match status" value="2"/>
</dbReference>
<accession>A0AAD9LI61</accession>
<dbReference type="CDD" id="cd00201">
    <property type="entry name" value="WW"/>
    <property type="match status" value="1"/>
</dbReference>
<dbReference type="InterPro" id="IPR000504">
    <property type="entry name" value="RRM_dom"/>
</dbReference>
<sequence>MTGVTPRNPVSQFKGSGHSYPDPLNEKRLRVWVGNIPENVNAREFAAALSAARVPPLSDLILKSCPVRSWGFLTFYTQEEAEEGIRILQGNRIFPDSDFALEARFANPHESKDPGSHHTNSNQSGDTSKPACPTILNSVSRNLLLNSLAQDHLDVLQNADDSTLWHVYKDGNDVPYYYNRITGCTQWERPVPPLLAVETAINDRSRMGSPPGTNLFIFHIPPSWDDTELAMHFTPFGNLVSAKVQTDANGNNAGFGFISYDNHESAAAAVRLMNGYATNSKFLKVEFKKAEYT</sequence>
<proteinExistence type="predicted"/>
<dbReference type="SUPFAM" id="SSF54928">
    <property type="entry name" value="RNA-binding domain, RBD"/>
    <property type="match status" value="1"/>
</dbReference>
<evidence type="ECO:0008006" key="9">
    <source>
        <dbReference type="Google" id="ProtNLM"/>
    </source>
</evidence>
<keyword evidence="1" id="KW-0677">Repeat</keyword>
<feature type="domain" description="WW" evidence="5">
    <location>
        <begin position="165"/>
        <end position="192"/>
    </location>
</feature>
<evidence type="ECO:0000259" key="5">
    <source>
        <dbReference type="PROSITE" id="PS50020"/>
    </source>
</evidence>
<organism evidence="7 8">
    <name type="scientific">Babesia divergens</name>
    <dbReference type="NCBI Taxonomy" id="32595"/>
    <lineage>
        <taxon>Eukaryota</taxon>
        <taxon>Sar</taxon>
        <taxon>Alveolata</taxon>
        <taxon>Apicomplexa</taxon>
        <taxon>Aconoidasida</taxon>
        <taxon>Piroplasmida</taxon>
        <taxon>Babesiidae</taxon>
        <taxon>Babesia</taxon>
    </lineage>
</organism>
<feature type="domain" description="RRM" evidence="6">
    <location>
        <begin position="29"/>
        <end position="108"/>
    </location>
</feature>
<comment type="caution">
    <text evidence="7">The sequence shown here is derived from an EMBL/GenBank/DDBJ whole genome shotgun (WGS) entry which is preliminary data.</text>
</comment>
<dbReference type="GO" id="GO:0003723">
    <property type="term" value="F:RNA binding"/>
    <property type="evidence" value="ECO:0007669"/>
    <property type="project" value="UniProtKB-UniRule"/>
</dbReference>
<keyword evidence="8" id="KW-1185">Reference proteome</keyword>
<dbReference type="AlphaFoldDB" id="A0AAD9LI61"/>
<evidence type="ECO:0000256" key="3">
    <source>
        <dbReference type="PROSITE-ProRule" id="PRU00176"/>
    </source>
</evidence>
<dbReference type="InterPro" id="IPR036020">
    <property type="entry name" value="WW_dom_sf"/>
</dbReference>
<dbReference type="CDD" id="cd12362">
    <property type="entry name" value="RRM3_CELF1-6"/>
    <property type="match status" value="1"/>
</dbReference>
<dbReference type="InterPro" id="IPR001202">
    <property type="entry name" value="WW_dom"/>
</dbReference>
<dbReference type="InterPro" id="IPR035979">
    <property type="entry name" value="RBD_domain_sf"/>
</dbReference>
<dbReference type="PROSITE" id="PS50020">
    <property type="entry name" value="WW_DOMAIN_2"/>
    <property type="match status" value="1"/>
</dbReference>
<feature type="region of interest" description="Disordered" evidence="4">
    <location>
        <begin position="1"/>
        <end position="21"/>
    </location>
</feature>
<reference evidence="7" key="1">
    <citation type="journal article" date="2014" name="Nucleic Acids Res.">
        <title>The evolutionary dynamics of variant antigen genes in Babesia reveal a history of genomic innovation underlying host-parasite interaction.</title>
        <authorList>
            <person name="Jackson A.P."/>
            <person name="Otto T.D."/>
            <person name="Darby A."/>
            <person name="Ramaprasad A."/>
            <person name="Xia D."/>
            <person name="Echaide I.E."/>
            <person name="Farber M."/>
            <person name="Gahlot S."/>
            <person name="Gamble J."/>
            <person name="Gupta D."/>
            <person name="Gupta Y."/>
            <person name="Jackson L."/>
            <person name="Malandrin L."/>
            <person name="Malas T.B."/>
            <person name="Moussa E."/>
            <person name="Nair M."/>
            <person name="Reid A.J."/>
            <person name="Sanders M."/>
            <person name="Sharma J."/>
            <person name="Tracey A."/>
            <person name="Quail M.A."/>
            <person name="Weir W."/>
            <person name="Wastling J.M."/>
            <person name="Hall N."/>
            <person name="Willadsen P."/>
            <person name="Lingelbach K."/>
            <person name="Shiels B."/>
            <person name="Tait A."/>
            <person name="Berriman M."/>
            <person name="Allred D.R."/>
            <person name="Pain A."/>
        </authorList>
    </citation>
    <scope>NUCLEOTIDE SEQUENCE</scope>
    <source>
        <strain evidence="7">1802A</strain>
    </source>
</reference>
<dbReference type="Gene3D" id="2.20.70.10">
    <property type="match status" value="1"/>
</dbReference>
<dbReference type="PROSITE" id="PS01159">
    <property type="entry name" value="WW_DOMAIN_1"/>
    <property type="match status" value="1"/>
</dbReference>
<dbReference type="EMBL" id="JAHBMH010000033">
    <property type="protein sequence ID" value="KAK1937553.1"/>
    <property type="molecule type" value="Genomic_DNA"/>
</dbReference>
<evidence type="ECO:0000256" key="4">
    <source>
        <dbReference type="SAM" id="MobiDB-lite"/>
    </source>
</evidence>
<evidence type="ECO:0000313" key="7">
    <source>
        <dbReference type="EMBL" id="KAK1937553.1"/>
    </source>
</evidence>
<dbReference type="PROSITE" id="PS50102">
    <property type="entry name" value="RRM"/>
    <property type="match status" value="2"/>
</dbReference>
<keyword evidence="2 3" id="KW-0694">RNA-binding</keyword>
<evidence type="ECO:0000256" key="2">
    <source>
        <dbReference type="ARBA" id="ARBA00022884"/>
    </source>
</evidence>
<gene>
    <name evidence="7" type="ORF">X943_002856</name>
</gene>
<dbReference type="PANTHER" id="PTHR24012">
    <property type="entry name" value="RNA BINDING PROTEIN"/>
    <property type="match status" value="1"/>
</dbReference>
<dbReference type="SMART" id="SM00456">
    <property type="entry name" value="WW"/>
    <property type="match status" value="1"/>
</dbReference>
<dbReference type="InterPro" id="IPR012677">
    <property type="entry name" value="Nucleotide-bd_a/b_plait_sf"/>
</dbReference>
<feature type="compositionally biased region" description="Polar residues" evidence="4">
    <location>
        <begin position="117"/>
        <end position="127"/>
    </location>
</feature>
<feature type="domain" description="RRM" evidence="6">
    <location>
        <begin position="213"/>
        <end position="290"/>
    </location>
</feature>
<evidence type="ECO:0000256" key="1">
    <source>
        <dbReference type="ARBA" id="ARBA00022737"/>
    </source>
</evidence>
<evidence type="ECO:0000313" key="8">
    <source>
        <dbReference type="Proteomes" id="UP001195914"/>
    </source>
</evidence>